<dbReference type="PANTHER" id="PTHR43386:SF1">
    <property type="entry name" value="D,D-DIPEPTIDE TRANSPORT SYSTEM PERMEASE PROTEIN DDPC-RELATED"/>
    <property type="match status" value="1"/>
</dbReference>
<evidence type="ECO:0000256" key="7">
    <source>
        <dbReference type="RuleBase" id="RU363032"/>
    </source>
</evidence>
<feature type="transmembrane region" description="Helical" evidence="7">
    <location>
        <begin position="227"/>
        <end position="250"/>
    </location>
</feature>
<comment type="similarity">
    <text evidence="7">Belongs to the binding-protein-dependent transport system permease family.</text>
</comment>
<dbReference type="InterPro" id="IPR035906">
    <property type="entry name" value="MetI-like_sf"/>
</dbReference>
<keyword evidence="11" id="KW-1185">Reference proteome</keyword>
<evidence type="ECO:0000256" key="8">
    <source>
        <dbReference type="SAM" id="MobiDB-lite"/>
    </source>
</evidence>
<evidence type="ECO:0000256" key="4">
    <source>
        <dbReference type="ARBA" id="ARBA00022692"/>
    </source>
</evidence>
<evidence type="ECO:0000256" key="1">
    <source>
        <dbReference type="ARBA" id="ARBA00004651"/>
    </source>
</evidence>
<dbReference type="EMBL" id="JACHZG010000001">
    <property type="protein sequence ID" value="MBB3328208.1"/>
    <property type="molecule type" value="Genomic_DNA"/>
</dbReference>
<dbReference type="InterPro" id="IPR050366">
    <property type="entry name" value="BP-dependent_transpt_permease"/>
</dbReference>
<dbReference type="PANTHER" id="PTHR43386">
    <property type="entry name" value="OLIGOPEPTIDE TRANSPORT SYSTEM PERMEASE PROTEIN APPC"/>
    <property type="match status" value="1"/>
</dbReference>
<comment type="caution">
    <text evidence="10">The sequence shown here is derived from an EMBL/GenBank/DDBJ whole genome shotgun (WGS) entry which is preliminary data.</text>
</comment>
<dbReference type="Proteomes" id="UP000565572">
    <property type="component" value="Unassembled WGS sequence"/>
</dbReference>
<organism evidence="10 11">
    <name type="scientific">Microlunatus antarcticus</name>
    <dbReference type="NCBI Taxonomy" id="53388"/>
    <lineage>
        <taxon>Bacteria</taxon>
        <taxon>Bacillati</taxon>
        <taxon>Actinomycetota</taxon>
        <taxon>Actinomycetes</taxon>
        <taxon>Propionibacteriales</taxon>
        <taxon>Propionibacteriaceae</taxon>
        <taxon>Microlunatus</taxon>
    </lineage>
</organism>
<accession>A0A7W5P854</accession>
<dbReference type="CDD" id="cd06261">
    <property type="entry name" value="TM_PBP2"/>
    <property type="match status" value="1"/>
</dbReference>
<keyword evidence="2 7" id="KW-0813">Transport</keyword>
<dbReference type="AlphaFoldDB" id="A0A7W5P854"/>
<comment type="subcellular location">
    <subcellularLocation>
        <location evidence="1 7">Cell membrane</location>
        <topology evidence="1 7">Multi-pass membrane protein</topology>
    </subcellularLocation>
</comment>
<keyword evidence="3" id="KW-1003">Cell membrane</keyword>
<dbReference type="InterPro" id="IPR000515">
    <property type="entry name" value="MetI-like"/>
</dbReference>
<keyword evidence="5 7" id="KW-1133">Transmembrane helix</keyword>
<dbReference type="RefSeq" id="WP_183339942.1">
    <property type="nucleotide sequence ID" value="NZ_JACHZG010000001.1"/>
</dbReference>
<feature type="region of interest" description="Disordered" evidence="8">
    <location>
        <begin position="1"/>
        <end position="31"/>
    </location>
</feature>
<feature type="transmembrane region" description="Helical" evidence="7">
    <location>
        <begin position="154"/>
        <end position="179"/>
    </location>
</feature>
<feature type="transmembrane region" description="Helical" evidence="7">
    <location>
        <begin position="110"/>
        <end position="134"/>
    </location>
</feature>
<dbReference type="GO" id="GO:0005886">
    <property type="term" value="C:plasma membrane"/>
    <property type="evidence" value="ECO:0007669"/>
    <property type="project" value="UniProtKB-SubCell"/>
</dbReference>
<feature type="compositionally biased region" description="Low complexity" evidence="8">
    <location>
        <begin position="18"/>
        <end position="27"/>
    </location>
</feature>
<evidence type="ECO:0000256" key="2">
    <source>
        <dbReference type="ARBA" id="ARBA00022448"/>
    </source>
</evidence>
<dbReference type="Gene3D" id="1.10.3720.10">
    <property type="entry name" value="MetI-like"/>
    <property type="match status" value="1"/>
</dbReference>
<feature type="transmembrane region" description="Helical" evidence="7">
    <location>
        <begin position="275"/>
        <end position="296"/>
    </location>
</feature>
<keyword evidence="4 7" id="KW-0812">Transmembrane</keyword>
<dbReference type="PROSITE" id="PS50928">
    <property type="entry name" value="ABC_TM1"/>
    <property type="match status" value="1"/>
</dbReference>
<keyword evidence="6 7" id="KW-0472">Membrane</keyword>
<gene>
    <name evidence="10" type="ORF">FHX39_003152</name>
</gene>
<sequence>MSAATQAKTSPTDATLSDAAQPDAAQPEATGAGSRIRELWAGQDAVKVGAVIIVVLCAAALVSLVWTPYPPLAKAVGPFNAPPSADHWFGTDATGSDVFSRALAATRTDLGVTALVVSISLVVGTLWGGISGFVGGWFDAVSMRLLQVMNAFPALLLAMLVITALGGSLRDLILVVVLIPLPDYMRLARAEVLTKKNWQFAEAAAMIGRRPAGVLFRHLLPNSTRPLIAYAGINASWVIATIGSLGYLGLGIEPGSAEWGSMIAGGQSGVVDGQWWTSFFPGVGIFLVAAAFHLLGDGLTDHDLVRRGS</sequence>
<evidence type="ECO:0000256" key="6">
    <source>
        <dbReference type="ARBA" id="ARBA00023136"/>
    </source>
</evidence>
<feature type="transmembrane region" description="Helical" evidence="7">
    <location>
        <begin position="45"/>
        <end position="66"/>
    </location>
</feature>
<feature type="domain" description="ABC transmembrane type-1" evidence="9">
    <location>
        <begin position="106"/>
        <end position="296"/>
    </location>
</feature>
<evidence type="ECO:0000256" key="3">
    <source>
        <dbReference type="ARBA" id="ARBA00022475"/>
    </source>
</evidence>
<evidence type="ECO:0000313" key="10">
    <source>
        <dbReference type="EMBL" id="MBB3328208.1"/>
    </source>
</evidence>
<protein>
    <submittedName>
        <fullName evidence="10">Peptide/nickel transport system permease protein</fullName>
    </submittedName>
</protein>
<dbReference type="GO" id="GO:0055085">
    <property type="term" value="P:transmembrane transport"/>
    <property type="evidence" value="ECO:0007669"/>
    <property type="project" value="InterPro"/>
</dbReference>
<reference evidence="10 11" key="1">
    <citation type="submission" date="2020-08" db="EMBL/GenBank/DDBJ databases">
        <title>Sequencing the genomes of 1000 actinobacteria strains.</title>
        <authorList>
            <person name="Klenk H.-P."/>
        </authorList>
    </citation>
    <scope>NUCLEOTIDE SEQUENCE [LARGE SCALE GENOMIC DNA]</scope>
    <source>
        <strain evidence="10 11">DSM 11053</strain>
    </source>
</reference>
<proteinExistence type="inferred from homology"/>
<dbReference type="Pfam" id="PF00528">
    <property type="entry name" value="BPD_transp_1"/>
    <property type="match status" value="1"/>
</dbReference>
<dbReference type="SUPFAM" id="SSF161098">
    <property type="entry name" value="MetI-like"/>
    <property type="match status" value="1"/>
</dbReference>
<evidence type="ECO:0000313" key="11">
    <source>
        <dbReference type="Proteomes" id="UP000565572"/>
    </source>
</evidence>
<name>A0A7W5P854_9ACTN</name>
<evidence type="ECO:0000259" key="9">
    <source>
        <dbReference type="PROSITE" id="PS50928"/>
    </source>
</evidence>
<feature type="compositionally biased region" description="Polar residues" evidence="8">
    <location>
        <begin position="1"/>
        <end position="15"/>
    </location>
</feature>
<evidence type="ECO:0000256" key="5">
    <source>
        <dbReference type="ARBA" id="ARBA00022989"/>
    </source>
</evidence>